<keyword evidence="1" id="KW-0732">Signal</keyword>
<reference evidence="2" key="1">
    <citation type="journal article" date="2019" name="PLoS Negl. Trop. Dis.">
        <title>Revisiting the worldwide diversity of Leptospira species in the environment.</title>
        <authorList>
            <person name="Vincent A.T."/>
            <person name="Schiettekatte O."/>
            <person name="Bourhy P."/>
            <person name="Veyrier F.J."/>
            <person name="Picardeau M."/>
        </authorList>
    </citation>
    <scope>NUCLEOTIDE SEQUENCE [LARGE SCALE GENOMIC DNA]</scope>
    <source>
        <strain evidence="2">SCS5</strain>
    </source>
</reference>
<sequence>MNKNTPVRVIPFFFLAVLVSLSGCAKTYSTTPIVTATPTIIGITTIATGYEIRLRAGNAEFLFNGYTLYTGSTSFASRNPSDFSTGAACQLPLNLIPNQPIEYSIEVSPTAGPLAVVPANSSQNPNRVCKIVATLTSGQYITLRSAVLALNYVGGAAKDVYVLSLPSNTIQVP</sequence>
<dbReference type="AlphaFoldDB" id="A0A4V3JED6"/>
<feature type="signal peptide" evidence="1">
    <location>
        <begin position="1"/>
        <end position="25"/>
    </location>
</feature>
<dbReference type="Proteomes" id="UP000297855">
    <property type="component" value="Unassembled WGS sequence"/>
</dbReference>
<evidence type="ECO:0000256" key="1">
    <source>
        <dbReference type="SAM" id="SignalP"/>
    </source>
</evidence>
<dbReference type="OrthoDB" id="342876at2"/>
<keyword evidence="3" id="KW-1185">Reference proteome</keyword>
<evidence type="ECO:0000313" key="2">
    <source>
        <dbReference type="EMBL" id="TGK17515.1"/>
    </source>
</evidence>
<proteinExistence type="predicted"/>
<evidence type="ECO:0008006" key="4">
    <source>
        <dbReference type="Google" id="ProtNLM"/>
    </source>
</evidence>
<organism evidence="2 3">
    <name type="scientific">Leptospira fluminis</name>
    <dbReference type="NCBI Taxonomy" id="2484979"/>
    <lineage>
        <taxon>Bacteria</taxon>
        <taxon>Pseudomonadati</taxon>
        <taxon>Spirochaetota</taxon>
        <taxon>Spirochaetia</taxon>
        <taxon>Leptospirales</taxon>
        <taxon>Leptospiraceae</taxon>
        <taxon>Leptospira</taxon>
    </lineage>
</organism>
<gene>
    <name evidence="2" type="ORF">EHO61_14130</name>
</gene>
<protein>
    <recommendedName>
        <fullName evidence="4">Lipoprotein</fullName>
    </recommendedName>
</protein>
<feature type="chain" id="PRO_5020994172" description="Lipoprotein" evidence="1">
    <location>
        <begin position="26"/>
        <end position="173"/>
    </location>
</feature>
<dbReference type="EMBL" id="RQEV01000012">
    <property type="protein sequence ID" value="TGK17515.1"/>
    <property type="molecule type" value="Genomic_DNA"/>
</dbReference>
<accession>A0A4V3JED6</accession>
<comment type="caution">
    <text evidence="2">The sequence shown here is derived from an EMBL/GenBank/DDBJ whole genome shotgun (WGS) entry which is preliminary data.</text>
</comment>
<name>A0A4V3JED6_9LEPT</name>
<evidence type="ECO:0000313" key="3">
    <source>
        <dbReference type="Proteomes" id="UP000297855"/>
    </source>
</evidence>
<dbReference type="PROSITE" id="PS51257">
    <property type="entry name" value="PROKAR_LIPOPROTEIN"/>
    <property type="match status" value="1"/>
</dbReference>
<dbReference type="RefSeq" id="WP_135814186.1">
    <property type="nucleotide sequence ID" value="NZ_RQEV01000012.1"/>
</dbReference>
<dbReference type="NCBIfam" id="NF047802">
    <property type="entry name" value="LIC11661_lipo"/>
    <property type="match status" value="1"/>
</dbReference>